<protein>
    <submittedName>
        <fullName evidence="1">Uncharacterized protein</fullName>
    </submittedName>
</protein>
<dbReference type="Proteomes" id="UP000027073">
    <property type="component" value="Unassembled WGS sequence"/>
</dbReference>
<dbReference type="InParanoid" id="A0A067NC24"/>
<sequence>MGGKKNAASGASLLTSLVEEGYEAPTETLPEGPPPLSCGGCQYCCDCEARLRWREKIKGDIDDILLRSNLHSCYASNKGSSSSSQKVSKGCTNADGVCTARFPRVIVSESVVTENGHIVLKKKEPMLNTFTPLVTYLLRGNTDVTSLMSGTAVKAVVMYVTDYITKQGLRTYQIFDTIMDTMKR</sequence>
<evidence type="ECO:0000313" key="1">
    <source>
        <dbReference type="EMBL" id="KDQ25379.1"/>
    </source>
</evidence>
<feature type="non-terminal residue" evidence="1">
    <location>
        <position position="184"/>
    </location>
</feature>
<name>A0A067NC24_PLEO1</name>
<evidence type="ECO:0000313" key="2">
    <source>
        <dbReference type="Proteomes" id="UP000027073"/>
    </source>
</evidence>
<proteinExistence type="predicted"/>
<reference evidence="2" key="1">
    <citation type="journal article" date="2014" name="Proc. Natl. Acad. Sci. U.S.A.">
        <title>Extensive sampling of basidiomycete genomes demonstrates inadequacy of the white-rot/brown-rot paradigm for wood decay fungi.</title>
        <authorList>
            <person name="Riley R."/>
            <person name="Salamov A.A."/>
            <person name="Brown D.W."/>
            <person name="Nagy L.G."/>
            <person name="Floudas D."/>
            <person name="Held B.W."/>
            <person name="Levasseur A."/>
            <person name="Lombard V."/>
            <person name="Morin E."/>
            <person name="Otillar R."/>
            <person name="Lindquist E.A."/>
            <person name="Sun H."/>
            <person name="LaButti K.M."/>
            <person name="Schmutz J."/>
            <person name="Jabbour D."/>
            <person name="Luo H."/>
            <person name="Baker S.E."/>
            <person name="Pisabarro A.G."/>
            <person name="Walton J.D."/>
            <person name="Blanchette R.A."/>
            <person name="Henrissat B."/>
            <person name="Martin F."/>
            <person name="Cullen D."/>
            <person name="Hibbett D.S."/>
            <person name="Grigoriev I.V."/>
        </authorList>
    </citation>
    <scope>NUCLEOTIDE SEQUENCE [LARGE SCALE GENOMIC DNA]</scope>
    <source>
        <strain evidence="2">PC15</strain>
    </source>
</reference>
<dbReference type="EMBL" id="KL198010">
    <property type="protein sequence ID" value="KDQ25379.1"/>
    <property type="molecule type" value="Genomic_DNA"/>
</dbReference>
<organism evidence="1 2">
    <name type="scientific">Pleurotus ostreatus (strain PC15)</name>
    <name type="common">Oyster mushroom</name>
    <dbReference type="NCBI Taxonomy" id="1137138"/>
    <lineage>
        <taxon>Eukaryota</taxon>
        <taxon>Fungi</taxon>
        <taxon>Dikarya</taxon>
        <taxon>Basidiomycota</taxon>
        <taxon>Agaricomycotina</taxon>
        <taxon>Agaricomycetes</taxon>
        <taxon>Agaricomycetidae</taxon>
        <taxon>Agaricales</taxon>
        <taxon>Pleurotineae</taxon>
        <taxon>Pleurotaceae</taxon>
        <taxon>Pleurotus</taxon>
    </lineage>
</organism>
<accession>A0A067NC24</accession>
<dbReference type="VEuPathDB" id="FungiDB:PLEOSDRAFT_1044643"/>
<dbReference type="HOGENOM" id="CLU_034012_2_0_1"/>
<gene>
    <name evidence="1" type="ORF">PLEOSDRAFT_1044643</name>
</gene>
<dbReference type="AlphaFoldDB" id="A0A067NC24"/>
<dbReference type="OrthoDB" id="3229882at2759"/>